<evidence type="ECO:0000313" key="2">
    <source>
        <dbReference type="Proteomes" id="UP000002892"/>
    </source>
</evidence>
<dbReference type="HOGENOM" id="CLU_3389080_0_0_9"/>
<evidence type="ECO:0000313" key="1">
    <source>
        <dbReference type="EMBL" id="AFM40007.1"/>
    </source>
</evidence>
<proteinExistence type="predicted"/>
<protein>
    <submittedName>
        <fullName evidence="1">Uncharacterized protein</fullName>
    </submittedName>
</protein>
<reference evidence="1 2" key="1">
    <citation type="journal article" date="2012" name="J. Bacteriol.">
        <title>Complete genome sequences of Desulfosporosinus orientis DSM765T, Desulfosporosinus youngiae DSM17734T, Desulfosporosinus meridiei DSM13257T, and Desulfosporosinus acidiphilus DSM22704T.</title>
        <authorList>
            <person name="Pester M."/>
            <person name="Brambilla E."/>
            <person name="Alazard D."/>
            <person name="Rattei T."/>
            <person name="Weinmaier T."/>
            <person name="Han J."/>
            <person name="Lucas S."/>
            <person name="Lapidus A."/>
            <person name="Cheng J.F."/>
            <person name="Goodwin L."/>
            <person name="Pitluck S."/>
            <person name="Peters L."/>
            <person name="Ovchinnikova G."/>
            <person name="Teshima H."/>
            <person name="Detter J.C."/>
            <person name="Han C.S."/>
            <person name="Tapia R."/>
            <person name="Land M.L."/>
            <person name="Hauser L."/>
            <person name="Kyrpides N.C."/>
            <person name="Ivanova N.N."/>
            <person name="Pagani I."/>
            <person name="Huntmann M."/>
            <person name="Wei C.L."/>
            <person name="Davenport K.W."/>
            <person name="Daligault H."/>
            <person name="Chain P.S."/>
            <person name="Chen A."/>
            <person name="Mavromatis K."/>
            <person name="Markowitz V."/>
            <person name="Szeto E."/>
            <person name="Mikhailova N."/>
            <person name="Pati A."/>
            <person name="Wagner M."/>
            <person name="Woyke T."/>
            <person name="Ollivier B."/>
            <person name="Klenk H.P."/>
            <person name="Spring S."/>
            <person name="Loy A."/>
        </authorList>
    </citation>
    <scope>NUCLEOTIDE SEQUENCE [LARGE SCALE GENOMIC DNA]</scope>
    <source>
        <strain evidence="2">DSM 22704 / JCM 16185 / SJ4</strain>
    </source>
</reference>
<dbReference type="STRING" id="646529.Desaci_0962"/>
<name>I4D2I3_DESAJ</name>
<dbReference type="AlphaFoldDB" id="I4D2I3"/>
<keyword evidence="2" id="KW-1185">Reference proteome</keyword>
<dbReference type="Proteomes" id="UP000002892">
    <property type="component" value="Chromosome"/>
</dbReference>
<accession>I4D2I3</accession>
<gene>
    <name evidence="1" type="ordered locus">Desaci_0962</name>
</gene>
<sequence length="32" mass="3559">MRGLAQPSQLPATEARPLSIQVIFKLHWGSLL</sequence>
<dbReference type="EMBL" id="CP003639">
    <property type="protein sequence ID" value="AFM40007.1"/>
    <property type="molecule type" value="Genomic_DNA"/>
</dbReference>
<organism evidence="1 2">
    <name type="scientific">Desulfosporosinus acidiphilus (strain DSM 22704 / JCM 16185 / SJ4)</name>
    <dbReference type="NCBI Taxonomy" id="646529"/>
    <lineage>
        <taxon>Bacteria</taxon>
        <taxon>Bacillati</taxon>
        <taxon>Bacillota</taxon>
        <taxon>Clostridia</taxon>
        <taxon>Eubacteriales</taxon>
        <taxon>Desulfitobacteriaceae</taxon>
        <taxon>Desulfosporosinus</taxon>
    </lineage>
</organism>
<dbReference type="KEGG" id="dai:Desaci_0962"/>